<feature type="chain" id="PRO_5016392266" evidence="1">
    <location>
        <begin position="26"/>
        <end position="114"/>
    </location>
</feature>
<evidence type="ECO:0000313" key="2">
    <source>
        <dbReference type="EMBL" id="PWY89813.1"/>
    </source>
</evidence>
<evidence type="ECO:0000313" key="3">
    <source>
        <dbReference type="Proteomes" id="UP000247233"/>
    </source>
</evidence>
<dbReference type="GeneID" id="37064627"/>
<feature type="signal peptide" evidence="1">
    <location>
        <begin position="1"/>
        <end position="25"/>
    </location>
</feature>
<dbReference type="Proteomes" id="UP000247233">
    <property type="component" value="Unassembled WGS sequence"/>
</dbReference>
<accession>A0A317WTS1</accession>
<gene>
    <name evidence="2" type="ORF">BO70DRAFT_358842</name>
</gene>
<protein>
    <submittedName>
        <fullName evidence="2">Uncharacterized protein</fullName>
    </submittedName>
</protein>
<dbReference type="EMBL" id="MSFL01000003">
    <property type="protein sequence ID" value="PWY89813.1"/>
    <property type="molecule type" value="Genomic_DNA"/>
</dbReference>
<evidence type="ECO:0000256" key="1">
    <source>
        <dbReference type="SAM" id="SignalP"/>
    </source>
</evidence>
<name>A0A317WTS1_9EURO</name>
<keyword evidence="1" id="KW-0732">Signal</keyword>
<dbReference type="RefSeq" id="XP_025402644.1">
    <property type="nucleotide sequence ID" value="XM_025542390.1"/>
</dbReference>
<proteinExistence type="predicted"/>
<dbReference type="AlphaFoldDB" id="A0A317WTS1"/>
<dbReference type="VEuPathDB" id="FungiDB:BO70DRAFT_358842"/>
<organism evidence="2 3">
    <name type="scientific">Aspergillus heteromorphus CBS 117.55</name>
    <dbReference type="NCBI Taxonomy" id="1448321"/>
    <lineage>
        <taxon>Eukaryota</taxon>
        <taxon>Fungi</taxon>
        <taxon>Dikarya</taxon>
        <taxon>Ascomycota</taxon>
        <taxon>Pezizomycotina</taxon>
        <taxon>Eurotiomycetes</taxon>
        <taxon>Eurotiomycetidae</taxon>
        <taxon>Eurotiales</taxon>
        <taxon>Aspergillaceae</taxon>
        <taxon>Aspergillus</taxon>
        <taxon>Aspergillus subgen. Circumdati</taxon>
    </lineage>
</organism>
<keyword evidence="3" id="KW-1185">Reference proteome</keyword>
<reference evidence="2 3" key="1">
    <citation type="submission" date="2016-12" db="EMBL/GenBank/DDBJ databases">
        <title>The genomes of Aspergillus section Nigri reveals drivers in fungal speciation.</title>
        <authorList>
            <consortium name="DOE Joint Genome Institute"/>
            <person name="Vesth T.C."/>
            <person name="Nybo J."/>
            <person name="Theobald S."/>
            <person name="Brandl J."/>
            <person name="Frisvad J.C."/>
            <person name="Nielsen K.F."/>
            <person name="Lyhne E.K."/>
            <person name="Kogle M.E."/>
            <person name="Kuo A."/>
            <person name="Riley R."/>
            <person name="Clum A."/>
            <person name="Nolan M."/>
            <person name="Lipzen A."/>
            <person name="Salamov A."/>
            <person name="Henrissat B."/>
            <person name="Wiebenga A."/>
            <person name="De Vries R.P."/>
            <person name="Grigoriev I.V."/>
            <person name="Mortensen U.H."/>
            <person name="Andersen M.R."/>
            <person name="Baker S.E."/>
        </authorList>
    </citation>
    <scope>NUCLEOTIDE SEQUENCE [LARGE SCALE GENOMIC DNA]</scope>
    <source>
        <strain evidence="2 3">CBS 117.55</strain>
    </source>
</reference>
<sequence length="114" mass="12622">MRTRRTTLLCLLCALPLSSVVIISGSIIIAGGGGNGPPVDYAYQYQGSTGLRHRPGWEIAVSLPYLLPSGTGERRTIARRSCIEYRGGIDCWMSQVEHRLAESTYYRRSTAKCR</sequence>
<comment type="caution">
    <text evidence="2">The sequence shown here is derived from an EMBL/GenBank/DDBJ whole genome shotgun (WGS) entry which is preliminary data.</text>
</comment>